<keyword evidence="6" id="KW-0808">Transferase</keyword>
<dbReference type="Gene3D" id="1.10.3810.10">
    <property type="entry name" value="Biosynthetic peptidoglycan transglycosylase-like"/>
    <property type="match status" value="1"/>
</dbReference>
<dbReference type="GO" id="GO:0009252">
    <property type="term" value="P:peptidoglycan biosynthetic process"/>
    <property type="evidence" value="ECO:0007669"/>
    <property type="project" value="UniProtKB-KW"/>
</dbReference>
<evidence type="ECO:0000256" key="5">
    <source>
        <dbReference type="ARBA" id="ARBA00022676"/>
    </source>
</evidence>
<dbReference type="Gene3D" id="3.40.710.10">
    <property type="entry name" value="DD-peptidase/beta-lactamase superfamily"/>
    <property type="match status" value="1"/>
</dbReference>
<dbReference type="FunCoup" id="A0A7G1GB67">
    <property type="interactions" value="241"/>
</dbReference>
<comment type="subcellular location">
    <subcellularLocation>
        <location evidence="1">Cell membrane</location>
    </subcellularLocation>
</comment>
<evidence type="ECO:0000256" key="15">
    <source>
        <dbReference type="SAM" id="Phobius"/>
    </source>
</evidence>
<dbReference type="GO" id="GO:0008658">
    <property type="term" value="F:penicillin binding"/>
    <property type="evidence" value="ECO:0007669"/>
    <property type="project" value="InterPro"/>
</dbReference>
<evidence type="ECO:0000256" key="1">
    <source>
        <dbReference type="ARBA" id="ARBA00004236"/>
    </source>
</evidence>
<dbReference type="GO" id="GO:0030288">
    <property type="term" value="C:outer membrane-bounded periplasmic space"/>
    <property type="evidence" value="ECO:0007669"/>
    <property type="project" value="TreeGrafter"/>
</dbReference>
<keyword evidence="15" id="KW-1133">Transmembrane helix</keyword>
<dbReference type="GO" id="GO:0005886">
    <property type="term" value="C:plasma membrane"/>
    <property type="evidence" value="ECO:0007669"/>
    <property type="project" value="UniProtKB-SubCell"/>
</dbReference>
<comment type="catalytic activity">
    <reaction evidence="14">
        <text>[GlcNAc-(1-&gt;4)-Mur2Ac(oyl-L-Ala-gamma-D-Glu-L-Lys-D-Ala-D-Ala)](n)-di-trans,octa-cis-undecaprenyl diphosphate + beta-D-GlcNAc-(1-&gt;4)-Mur2Ac(oyl-L-Ala-gamma-D-Glu-L-Lys-D-Ala-D-Ala)-di-trans,octa-cis-undecaprenyl diphosphate = [GlcNAc-(1-&gt;4)-Mur2Ac(oyl-L-Ala-gamma-D-Glu-L-Lys-D-Ala-D-Ala)](n+1)-di-trans,octa-cis-undecaprenyl diphosphate + di-trans,octa-cis-undecaprenyl diphosphate + H(+)</text>
        <dbReference type="Rhea" id="RHEA:23708"/>
        <dbReference type="Rhea" id="RHEA-COMP:9602"/>
        <dbReference type="Rhea" id="RHEA-COMP:9603"/>
        <dbReference type="ChEBI" id="CHEBI:15378"/>
        <dbReference type="ChEBI" id="CHEBI:58405"/>
        <dbReference type="ChEBI" id="CHEBI:60033"/>
        <dbReference type="ChEBI" id="CHEBI:78435"/>
        <dbReference type="EC" id="2.4.99.28"/>
    </reaction>
</comment>
<evidence type="ECO:0000256" key="12">
    <source>
        <dbReference type="ARBA" id="ARBA00023316"/>
    </source>
</evidence>
<keyword evidence="12" id="KW-0961">Cell wall biogenesis/degradation</keyword>
<dbReference type="InterPro" id="IPR050396">
    <property type="entry name" value="Glycosyltr_51/Transpeptidase"/>
</dbReference>
<dbReference type="InterPro" id="IPR036950">
    <property type="entry name" value="PBP_transglycosylase"/>
</dbReference>
<organism evidence="18 19">
    <name type="scientific">Tepiditoga spiralis</name>
    <dbReference type="NCBI Taxonomy" id="2108365"/>
    <lineage>
        <taxon>Bacteria</taxon>
        <taxon>Thermotogati</taxon>
        <taxon>Thermotogota</taxon>
        <taxon>Thermotogae</taxon>
        <taxon>Petrotogales</taxon>
        <taxon>Petrotogaceae</taxon>
        <taxon>Tepiditoga</taxon>
    </lineage>
</organism>
<accession>A0A7G1GB67</accession>
<keyword evidence="10 15" id="KW-0472">Membrane</keyword>
<dbReference type="Proteomes" id="UP000516361">
    <property type="component" value="Chromosome"/>
</dbReference>
<dbReference type="EC" id="2.4.99.28" evidence="13"/>
<evidence type="ECO:0000256" key="14">
    <source>
        <dbReference type="ARBA" id="ARBA00049902"/>
    </source>
</evidence>
<dbReference type="InParanoid" id="A0A7G1GB67"/>
<feature type="domain" description="Glycosyl transferase family 51" evidence="17">
    <location>
        <begin position="54"/>
        <end position="215"/>
    </location>
</feature>
<keyword evidence="19" id="KW-1185">Reference proteome</keyword>
<dbReference type="RefSeq" id="WP_190615946.1">
    <property type="nucleotide sequence ID" value="NZ_AP018712.1"/>
</dbReference>
<keyword evidence="5" id="KW-0328">Glycosyltransferase</keyword>
<dbReference type="EMBL" id="AP018712">
    <property type="protein sequence ID" value="BBE30879.1"/>
    <property type="molecule type" value="Genomic_DNA"/>
</dbReference>
<keyword evidence="4" id="KW-0645">Protease</keyword>
<keyword evidence="8" id="KW-0133">Cell shape</keyword>
<dbReference type="SUPFAM" id="SSF56601">
    <property type="entry name" value="beta-lactamase/transpeptidase-like"/>
    <property type="match status" value="1"/>
</dbReference>
<dbReference type="Pfam" id="PF00912">
    <property type="entry name" value="Transgly"/>
    <property type="match status" value="1"/>
</dbReference>
<keyword evidence="7" id="KW-0378">Hydrolase</keyword>
<dbReference type="GO" id="GO:0004180">
    <property type="term" value="F:carboxypeptidase activity"/>
    <property type="evidence" value="ECO:0007669"/>
    <property type="project" value="UniProtKB-KW"/>
</dbReference>
<evidence type="ECO:0000256" key="2">
    <source>
        <dbReference type="ARBA" id="ARBA00022475"/>
    </source>
</evidence>
<keyword evidence="11" id="KW-0511">Multifunctional enzyme</keyword>
<dbReference type="SUPFAM" id="SSF53955">
    <property type="entry name" value="Lysozyme-like"/>
    <property type="match status" value="1"/>
</dbReference>
<name>A0A7G1GB67_9BACT</name>
<dbReference type="AlphaFoldDB" id="A0A7G1GB67"/>
<dbReference type="InterPro" id="IPR001264">
    <property type="entry name" value="Glyco_trans_51"/>
</dbReference>
<dbReference type="GO" id="GO:0006508">
    <property type="term" value="P:proteolysis"/>
    <property type="evidence" value="ECO:0007669"/>
    <property type="project" value="UniProtKB-KW"/>
</dbReference>
<feature type="transmembrane region" description="Helical" evidence="15">
    <location>
        <begin position="7"/>
        <end position="26"/>
    </location>
</feature>
<protein>
    <recommendedName>
        <fullName evidence="13">peptidoglycan glycosyltransferase</fullName>
        <ecNumber evidence="13">2.4.99.28</ecNumber>
    </recommendedName>
</protein>
<evidence type="ECO:0000256" key="6">
    <source>
        <dbReference type="ARBA" id="ARBA00022679"/>
    </source>
</evidence>
<dbReference type="Pfam" id="PF00905">
    <property type="entry name" value="Transpeptidase"/>
    <property type="match status" value="1"/>
</dbReference>
<evidence type="ECO:0000313" key="18">
    <source>
        <dbReference type="EMBL" id="BBE30879.1"/>
    </source>
</evidence>
<proteinExistence type="predicted"/>
<feature type="domain" description="Penicillin-binding protein transpeptidase" evidence="16">
    <location>
        <begin position="292"/>
        <end position="521"/>
    </location>
</feature>
<gene>
    <name evidence="18" type="ORF">OSSY52_10200</name>
</gene>
<keyword evidence="3" id="KW-0121">Carboxypeptidase</keyword>
<dbReference type="InterPro" id="IPR001460">
    <property type="entry name" value="PCN-bd_Tpept"/>
</dbReference>
<evidence type="ECO:0000259" key="17">
    <source>
        <dbReference type="Pfam" id="PF00912"/>
    </source>
</evidence>
<keyword evidence="2" id="KW-1003">Cell membrane</keyword>
<dbReference type="GO" id="GO:0008360">
    <property type="term" value="P:regulation of cell shape"/>
    <property type="evidence" value="ECO:0007669"/>
    <property type="project" value="UniProtKB-KW"/>
</dbReference>
<keyword evidence="9" id="KW-0573">Peptidoglycan synthesis</keyword>
<evidence type="ECO:0000256" key="4">
    <source>
        <dbReference type="ARBA" id="ARBA00022670"/>
    </source>
</evidence>
<dbReference type="InterPro" id="IPR012338">
    <property type="entry name" value="Beta-lactam/transpept-like"/>
</dbReference>
<evidence type="ECO:0000259" key="16">
    <source>
        <dbReference type="Pfam" id="PF00905"/>
    </source>
</evidence>
<reference evidence="18 19" key="1">
    <citation type="submission" date="2018-06" db="EMBL/GenBank/DDBJ databases">
        <title>Genome sequencing of Oceanotoga sp. sy52.</title>
        <authorList>
            <person name="Mori K."/>
        </authorList>
    </citation>
    <scope>NUCLEOTIDE SEQUENCE [LARGE SCALE GENOMIC DNA]</scope>
    <source>
        <strain evidence="19">sy52</strain>
    </source>
</reference>
<evidence type="ECO:0000256" key="13">
    <source>
        <dbReference type="ARBA" id="ARBA00044770"/>
    </source>
</evidence>
<dbReference type="KEGG" id="ocy:OSSY52_10200"/>
<evidence type="ECO:0000256" key="10">
    <source>
        <dbReference type="ARBA" id="ARBA00023136"/>
    </source>
</evidence>
<evidence type="ECO:0000256" key="3">
    <source>
        <dbReference type="ARBA" id="ARBA00022645"/>
    </source>
</evidence>
<dbReference type="PANTHER" id="PTHR32282">
    <property type="entry name" value="BINDING PROTEIN TRANSPEPTIDASE, PUTATIVE-RELATED"/>
    <property type="match status" value="1"/>
</dbReference>
<evidence type="ECO:0000313" key="19">
    <source>
        <dbReference type="Proteomes" id="UP000516361"/>
    </source>
</evidence>
<dbReference type="GO" id="GO:0008955">
    <property type="term" value="F:peptidoglycan glycosyltransferase activity"/>
    <property type="evidence" value="ECO:0007669"/>
    <property type="project" value="UniProtKB-EC"/>
</dbReference>
<dbReference type="GO" id="GO:0071555">
    <property type="term" value="P:cell wall organization"/>
    <property type="evidence" value="ECO:0007669"/>
    <property type="project" value="UniProtKB-KW"/>
</dbReference>
<dbReference type="InterPro" id="IPR023346">
    <property type="entry name" value="Lysozyme-like_dom_sf"/>
</dbReference>
<sequence>MKSFISGFILTFISFLIIFFYTNSFYKNTKSIFFVNSNYNTYLFDDNEMILPTKYKYVKLENVPEELIYYLIWSEDRNFFEHFGVNPKAILRAFYINIKEKNFSQGGSTLTQQLAKTVYLSHEKTFKRKILDMMLAFFIERSYSKDEILEGYINSVYQGNDISGFGASSMRYFRKDIFELNTEEMLLLVGIINGPELYNPYRYPDRAKKQAIKLLYSIENNPFIKDKAKIEKRINEMTIYPLDYKKEYLNFIYQAKSEESKIGLKGGGYTIKTTFNKDVYESVTLNASTSSIVINNKNGKILSFWGSQYSNFMSLKQIGSNIKPFYYLLAIEKGYTPDTILPDKPINFGSWSPQNFDNKFRGEVKLKDALIHSLNVPSIYLATHIGNSPTESIDQIKNFLINNINLKGKYTSDLTLALGTLESNPYNMVRAFCIFPNYGLIPKIYSISEIYDRKGNLIYKKYPEIEKKVNISNETYSTMNQLLRGVIENGSGKKANVDGIDIHGKTGTAEYATWFTGFTGSKGVSVRVDGKGLLSTTSSVPVASRIIKNFIYIGNNFEVPLYINVKNVFQKTDFFDDPITFISKGFDVIQYLKYAKLKFNINELKLKINKVISQIEDLYPDIAKNLNEWKDKNLVDFLNNPFVFIQNGYDIDDYLNKMVWTEKLKDKLIKVKSQLEDLYPDIAKKIDLFLKLKEKK</sequence>
<dbReference type="PANTHER" id="PTHR32282:SF11">
    <property type="entry name" value="PENICILLIN-BINDING PROTEIN 1B"/>
    <property type="match status" value="1"/>
</dbReference>
<evidence type="ECO:0000256" key="9">
    <source>
        <dbReference type="ARBA" id="ARBA00022984"/>
    </source>
</evidence>
<evidence type="ECO:0000256" key="7">
    <source>
        <dbReference type="ARBA" id="ARBA00022801"/>
    </source>
</evidence>
<evidence type="ECO:0000256" key="11">
    <source>
        <dbReference type="ARBA" id="ARBA00023268"/>
    </source>
</evidence>
<evidence type="ECO:0000256" key="8">
    <source>
        <dbReference type="ARBA" id="ARBA00022960"/>
    </source>
</evidence>
<keyword evidence="15" id="KW-0812">Transmembrane</keyword>